<dbReference type="InterPro" id="IPR012337">
    <property type="entry name" value="RNaseH-like_sf"/>
</dbReference>
<dbReference type="Pfam" id="PF13333">
    <property type="entry name" value="rve_2"/>
    <property type="match status" value="1"/>
</dbReference>
<reference evidence="4 5" key="1">
    <citation type="journal article" date="2018" name="Elife">
        <title>Discovery and characterization of a prevalent human gut bacterial enzyme sufficient for the inactivation of a family of plant toxins.</title>
        <authorList>
            <person name="Koppel N."/>
            <person name="Bisanz J.E."/>
            <person name="Pandelia M.E."/>
            <person name="Turnbaugh P.J."/>
            <person name="Balskus E.P."/>
        </authorList>
    </citation>
    <scope>NUCLEOTIDE SEQUENCE [LARGE SCALE GENOMIC DNA]</scope>
    <source>
        <strain evidence="4 5">OB21 GAM31</strain>
    </source>
</reference>
<dbReference type="InterPro" id="IPR009057">
    <property type="entry name" value="Homeodomain-like_sf"/>
</dbReference>
<comment type="function">
    <text evidence="1">Involved in the transposition of the insertion sequence.</text>
</comment>
<feature type="coiled-coil region" evidence="2">
    <location>
        <begin position="173"/>
        <end position="200"/>
    </location>
</feature>
<dbReference type="GO" id="GO:0015074">
    <property type="term" value="P:DNA integration"/>
    <property type="evidence" value="ECO:0007669"/>
    <property type="project" value="InterPro"/>
</dbReference>
<feature type="domain" description="Integrase catalytic" evidence="3">
    <location>
        <begin position="338"/>
        <end position="502"/>
    </location>
</feature>
<dbReference type="InterPro" id="IPR050900">
    <property type="entry name" value="Transposase_IS3/IS150/IS904"/>
</dbReference>
<evidence type="ECO:0000313" key="5">
    <source>
        <dbReference type="Proteomes" id="UP000253975"/>
    </source>
</evidence>
<evidence type="ECO:0000256" key="2">
    <source>
        <dbReference type="SAM" id="Coils"/>
    </source>
</evidence>
<dbReference type="SUPFAM" id="SSF46689">
    <property type="entry name" value="Homeodomain-like"/>
    <property type="match status" value="1"/>
</dbReference>
<dbReference type="Pfam" id="PF13276">
    <property type="entry name" value="HTH_21"/>
    <property type="match status" value="1"/>
</dbReference>
<dbReference type="EMBL" id="PPTO01000014">
    <property type="protein sequence ID" value="RDB56513.1"/>
    <property type="molecule type" value="Genomic_DNA"/>
</dbReference>
<protein>
    <submittedName>
        <fullName evidence="4">IS3 family transposase</fullName>
    </submittedName>
</protein>
<comment type="caution">
    <text evidence="4">The sequence shown here is derived from an EMBL/GenBank/DDBJ whole genome shotgun (WGS) entry which is preliminary data.</text>
</comment>
<dbReference type="PANTHER" id="PTHR46889">
    <property type="entry name" value="TRANSPOSASE INSF FOR INSERTION SEQUENCE IS3B-RELATED"/>
    <property type="match status" value="1"/>
</dbReference>
<dbReference type="Gene3D" id="3.30.420.10">
    <property type="entry name" value="Ribonuclease H-like superfamily/Ribonuclease H"/>
    <property type="match status" value="1"/>
</dbReference>
<dbReference type="InterPro" id="IPR025948">
    <property type="entry name" value="HTH-like_dom"/>
</dbReference>
<dbReference type="RefSeq" id="WP_114616056.1">
    <property type="nucleotide sequence ID" value="NZ_PPTO01000014.1"/>
</dbReference>
<name>A0A369LA59_9ACTN</name>
<dbReference type="InterPro" id="IPR001584">
    <property type="entry name" value="Integrase_cat-core"/>
</dbReference>
<sequence length="505" mass="57327">MCTRGDKLKAVELFIRYDFSPQSVISELGYPCRGSLYNWYEEYLSNGNDIPDVNPYKHYSEGLKRVAVDHYFEHGKCLARTRRALGYPPKELLAAWIDELEPGRRKVNRKHRGFGDGDKENAVIRLVTRKESAQSIADDIGVKRATLYNWKRRLLGEEAPSTMPIEKRDDMGIEELLEMKAALEADIDKLELKRAVLEGTVELLGKGQGVDPRMLTNREKTILVESLRPTHKLRDLLDMVGLAKSSHRYQMAAMAKPDKHADLRMRICDIFHDSCGRYGYRRVHSVLRAEGVTVSEKVVCRIMAEGDLHACRPGKRRYSSYKGEISDAPENLVKRDFHADAPNALRLTDITEFSIPAGKVYLSTIVDCFDGKAVASTMSTSPNAELVNTMLDDAAATLTDGEHPIGHNDRGCHYRWPGWIERCERYGITRSMSRKGCSPDNSAMGGFFGRLKVEFFYGRDWKGWPIERFMEALGEYIDWYNEKRIEVSLGGLSPAQYRRSLGLAA</sequence>
<organism evidence="4 5">
    <name type="scientific">Slackia isoflavoniconvertens</name>
    <dbReference type="NCBI Taxonomy" id="572010"/>
    <lineage>
        <taxon>Bacteria</taxon>
        <taxon>Bacillati</taxon>
        <taxon>Actinomycetota</taxon>
        <taxon>Coriobacteriia</taxon>
        <taxon>Eggerthellales</taxon>
        <taxon>Eggerthellaceae</taxon>
        <taxon>Slackia</taxon>
    </lineage>
</organism>
<dbReference type="GO" id="GO:0003676">
    <property type="term" value="F:nucleic acid binding"/>
    <property type="evidence" value="ECO:0007669"/>
    <property type="project" value="InterPro"/>
</dbReference>
<keyword evidence="2" id="KW-0175">Coiled coil</keyword>
<dbReference type="Proteomes" id="UP000253975">
    <property type="component" value="Unassembled WGS sequence"/>
</dbReference>
<dbReference type="InterPro" id="IPR036397">
    <property type="entry name" value="RNaseH_sf"/>
</dbReference>
<dbReference type="Pfam" id="PF00665">
    <property type="entry name" value="rve"/>
    <property type="match status" value="1"/>
</dbReference>
<evidence type="ECO:0000259" key="3">
    <source>
        <dbReference type="PROSITE" id="PS50994"/>
    </source>
</evidence>
<dbReference type="PROSITE" id="PS50994">
    <property type="entry name" value="INTEGRASE"/>
    <property type="match status" value="1"/>
</dbReference>
<evidence type="ECO:0000313" key="4">
    <source>
        <dbReference type="EMBL" id="RDB56513.1"/>
    </source>
</evidence>
<dbReference type="SUPFAM" id="SSF53098">
    <property type="entry name" value="Ribonuclease H-like"/>
    <property type="match status" value="1"/>
</dbReference>
<dbReference type="AlphaFoldDB" id="A0A369LA59"/>
<dbReference type="NCBIfam" id="NF033516">
    <property type="entry name" value="transpos_IS3"/>
    <property type="match status" value="1"/>
</dbReference>
<proteinExistence type="predicted"/>
<dbReference type="PANTHER" id="PTHR46889:SF4">
    <property type="entry name" value="TRANSPOSASE INSO FOR INSERTION SEQUENCE ELEMENT IS911B-RELATED"/>
    <property type="match status" value="1"/>
</dbReference>
<accession>A0A369LA59</accession>
<dbReference type="InterPro" id="IPR048020">
    <property type="entry name" value="Transpos_IS3"/>
</dbReference>
<evidence type="ECO:0000256" key="1">
    <source>
        <dbReference type="ARBA" id="ARBA00002286"/>
    </source>
</evidence>
<gene>
    <name evidence="4" type="ORF">C1881_08250</name>
</gene>